<dbReference type="AlphaFoldDB" id="A0A2K5D9H2"/>
<dbReference type="SUPFAM" id="SSF57501">
    <property type="entry name" value="Cystine-knot cytokines"/>
    <property type="match status" value="1"/>
</dbReference>
<dbReference type="PRINTS" id="PR00669">
    <property type="entry name" value="INHIBINA"/>
</dbReference>
<dbReference type="FunFam" id="2.10.90.10:FF:000020">
    <property type="entry name" value="bone morphogenetic protein 8B"/>
    <property type="match status" value="1"/>
</dbReference>
<dbReference type="InterPro" id="IPR017948">
    <property type="entry name" value="TGFb_CS"/>
</dbReference>
<reference evidence="16" key="2">
    <citation type="submission" date="2025-09" db="UniProtKB">
        <authorList>
            <consortium name="Ensembl"/>
        </authorList>
    </citation>
    <scope>IDENTIFICATION</scope>
</reference>
<keyword evidence="4" id="KW-0217">Developmental protein</keyword>
<dbReference type="PROSITE" id="PS00250">
    <property type="entry name" value="TGF_BETA_1"/>
    <property type="match status" value="1"/>
</dbReference>
<dbReference type="PROSITE" id="PS51362">
    <property type="entry name" value="TGF_BETA_2"/>
    <property type="match status" value="1"/>
</dbReference>
<evidence type="ECO:0000256" key="8">
    <source>
        <dbReference type="ARBA" id="ARBA00022782"/>
    </source>
</evidence>
<dbReference type="Gene3D" id="2.60.120.970">
    <property type="match status" value="1"/>
</dbReference>
<dbReference type="GO" id="GO:0005615">
    <property type="term" value="C:extracellular space"/>
    <property type="evidence" value="ECO:0007669"/>
    <property type="project" value="UniProtKB-KW"/>
</dbReference>
<evidence type="ECO:0000256" key="13">
    <source>
        <dbReference type="ARBA" id="ARBA00023188"/>
    </source>
</evidence>
<dbReference type="GO" id="GO:0008083">
    <property type="term" value="F:growth factor activity"/>
    <property type="evidence" value="ECO:0007669"/>
    <property type="project" value="UniProtKB-KW"/>
</dbReference>
<dbReference type="Pfam" id="PF00688">
    <property type="entry name" value="TGFb_propeptide"/>
    <property type="match status" value="1"/>
</dbReference>
<dbReference type="InterPro" id="IPR001839">
    <property type="entry name" value="TGF-b_C"/>
</dbReference>
<evidence type="ECO:0000256" key="1">
    <source>
        <dbReference type="ARBA" id="ARBA00004613"/>
    </source>
</evidence>
<keyword evidence="12" id="KW-0325">Glycoprotein</keyword>
<proteinExistence type="inferred from homology"/>
<dbReference type="InterPro" id="IPR001111">
    <property type="entry name" value="TGF-b_propeptide"/>
</dbReference>
<evidence type="ECO:0000256" key="11">
    <source>
        <dbReference type="ARBA" id="ARBA00023157"/>
    </source>
</evidence>
<organism evidence="16 17">
    <name type="scientific">Aotus nancymaae</name>
    <name type="common">Ma's night monkey</name>
    <dbReference type="NCBI Taxonomy" id="37293"/>
    <lineage>
        <taxon>Eukaryota</taxon>
        <taxon>Metazoa</taxon>
        <taxon>Chordata</taxon>
        <taxon>Craniata</taxon>
        <taxon>Vertebrata</taxon>
        <taxon>Euteleostomi</taxon>
        <taxon>Mammalia</taxon>
        <taxon>Eutheria</taxon>
        <taxon>Euarchontoglires</taxon>
        <taxon>Primates</taxon>
        <taxon>Haplorrhini</taxon>
        <taxon>Platyrrhini</taxon>
        <taxon>Aotidae</taxon>
        <taxon>Aotus</taxon>
    </lineage>
</organism>
<dbReference type="PANTHER" id="PTHR11848">
    <property type="entry name" value="TGF-BETA FAMILY"/>
    <property type="match status" value="1"/>
</dbReference>
<dbReference type="OMA" id="YCAGECI"/>
<dbReference type="Ensembl" id="ENSANAT00000035450.1">
    <property type="protein sequence ID" value="ENSANAP00000017592.1"/>
    <property type="gene ID" value="ENSANAG00000026668.1"/>
</dbReference>
<keyword evidence="8" id="KW-0221">Differentiation</keyword>
<evidence type="ECO:0000256" key="10">
    <source>
        <dbReference type="ARBA" id="ARBA00023030"/>
    </source>
</evidence>
<dbReference type="Pfam" id="PF00019">
    <property type="entry name" value="TGF_beta"/>
    <property type="match status" value="1"/>
</dbReference>
<keyword evidence="5" id="KW-0202">Cytokine</keyword>
<comment type="subunit">
    <text evidence="3">Homodimer; disulfide-linked.</text>
</comment>
<dbReference type="Proteomes" id="UP000233020">
    <property type="component" value="Unplaced"/>
</dbReference>
<evidence type="ECO:0000313" key="17">
    <source>
        <dbReference type="Proteomes" id="UP000233020"/>
    </source>
</evidence>
<evidence type="ECO:0000256" key="3">
    <source>
        <dbReference type="ARBA" id="ARBA00011748"/>
    </source>
</evidence>
<evidence type="ECO:0000259" key="15">
    <source>
        <dbReference type="PROSITE" id="PS51362"/>
    </source>
</evidence>
<evidence type="ECO:0000256" key="5">
    <source>
        <dbReference type="ARBA" id="ARBA00022514"/>
    </source>
</evidence>
<dbReference type="FunFam" id="2.60.120.970:FF:000017">
    <property type="entry name" value="Bone morphogenetic protein 8a"/>
    <property type="match status" value="1"/>
</dbReference>
<evidence type="ECO:0000256" key="9">
    <source>
        <dbReference type="ARBA" id="ARBA00022855"/>
    </source>
</evidence>
<keyword evidence="7" id="KW-0732">Signal</keyword>
<evidence type="ECO:0000313" key="16">
    <source>
        <dbReference type="Ensembl" id="ENSANAP00000017592.1"/>
    </source>
</evidence>
<dbReference type="GeneTree" id="ENSGT00940000155272"/>
<evidence type="ECO:0000256" key="14">
    <source>
        <dbReference type="RuleBase" id="RU000354"/>
    </source>
</evidence>
<reference evidence="16" key="1">
    <citation type="submission" date="2025-08" db="UniProtKB">
        <authorList>
            <consortium name="Ensembl"/>
        </authorList>
    </citation>
    <scope>IDENTIFICATION</scope>
</reference>
<dbReference type="STRING" id="37293.ENSANAP00000017592"/>
<keyword evidence="9" id="KW-0892">Osteogenesis</keyword>
<name>A0A2K5D9H2_AOTNA</name>
<keyword evidence="10 14" id="KW-0339">Growth factor</keyword>
<keyword evidence="11" id="KW-1015">Disulfide bond</keyword>
<dbReference type="GO" id="GO:0030154">
    <property type="term" value="P:cell differentiation"/>
    <property type="evidence" value="ECO:0007669"/>
    <property type="project" value="UniProtKB-KW"/>
</dbReference>
<protein>
    <recommendedName>
        <fullName evidence="15">TGF-beta family profile domain-containing protein</fullName>
    </recommendedName>
</protein>
<dbReference type="GO" id="GO:0051216">
    <property type="term" value="P:cartilage development"/>
    <property type="evidence" value="ECO:0007669"/>
    <property type="project" value="UniProtKB-KW"/>
</dbReference>
<evidence type="ECO:0000256" key="4">
    <source>
        <dbReference type="ARBA" id="ARBA00022473"/>
    </source>
</evidence>
<dbReference type="InterPro" id="IPR029034">
    <property type="entry name" value="Cystine-knot_cytokine"/>
</dbReference>
<comment type="subcellular location">
    <subcellularLocation>
        <location evidence="1">Secreted</location>
    </subcellularLocation>
</comment>
<dbReference type="SMART" id="SM00204">
    <property type="entry name" value="TGFB"/>
    <property type="match status" value="1"/>
</dbReference>
<accession>A0A2K5D9H2</accession>
<comment type="similarity">
    <text evidence="2 14">Belongs to the TGF-beta family.</text>
</comment>
<keyword evidence="13" id="KW-0891">Chondrogenesis</keyword>
<dbReference type="InterPro" id="IPR015615">
    <property type="entry name" value="TGF-beta-rel"/>
</dbReference>
<dbReference type="GO" id="GO:0001503">
    <property type="term" value="P:ossification"/>
    <property type="evidence" value="ECO:0007669"/>
    <property type="project" value="UniProtKB-KW"/>
</dbReference>
<dbReference type="PANTHER" id="PTHR11848:SF119">
    <property type="entry name" value="TGF-BETA FAMILY PROFILE DOMAIN-CONTAINING PROTEIN"/>
    <property type="match status" value="1"/>
</dbReference>
<keyword evidence="6" id="KW-0964">Secreted</keyword>
<sequence length="395" mass="43552">AGPGPCWLLGLAAVRAGRGGPGPRPPPAVPSVRLGAASGRDILAVLGLPGRPRPRAPPAASQLPASAPLFMLDLYHAMASDDDEDGAPRSGAWPPDWSMSFVNMVERDRALGHQEPHWKEFHFDLTQIPAGEAVTAAEFRIYKVPSTHLLNSTLHVSMFQVVQEQFNRESDLFFLDLQTLGAGDEGWLVLDITAASDHWLLKRHKDLGLRLYVETEDGHSVDPGLAGLLGQRAPRSRQPFVVTFFRASQNPVRTPRAVRPLRRRQPKKTNELPQDSRLPGIFDDVHGSHGRQVCRRHELYVSFQDLGWLDWVIAPQGYSAYYCEGECSFPLGSCMNATNHAILQSLVHLMTPDAVPKACCAPTKLSATSVLYYDSSNNVILRKHRNMVVKACGCH</sequence>
<evidence type="ECO:0000256" key="12">
    <source>
        <dbReference type="ARBA" id="ARBA00023180"/>
    </source>
</evidence>
<evidence type="ECO:0000256" key="2">
    <source>
        <dbReference type="ARBA" id="ARBA00006656"/>
    </source>
</evidence>
<evidence type="ECO:0000256" key="7">
    <source>
        <dbReference type="ARBA" id="ARBA00022729"/>
    </source>
</evidence>
<dbReference type="CDD" id="cd19398">
    <property type="entry name" value="TGF_beta_BMP8"/>
    <property type="match status" value="1"/>
</dbReference>
<dbReference type="GO" id="GO:0005125">
    <property type="term" value="F:cytokine activity"/>
    <property type="evidence" value="ECO:0007669"/>
    <property type="project" value="UniProtKB-KW"/>
</dbReference>
<keyword evidence="17" id="KW-1185">Reference proteome</keyword>
<feature type="domain" description="TGF-beta family profile" evidence="15">
    <location>
        <begin position="261"/>
        <end position="395"/>
    </location>
</feature>
<dbReference type="Gene3D" id="2.10.90.10">
    <property type="entry name" value="Cystine-knot cytokines"/>
    <property type="match status" value="1"/>
</dbReference>
<evidence type="ECO:0000256" key="6">
    <source>
        <dbReference type="ARBA" id="ARBA00022525"/>
    </source>
</evidence>